<name>A0A8X6W9C9_TRICX</name>
<gene>
    <name evidence="1" type="primary">NCL1_61060</name>
    <name evidence="1" type="ORF">TNCV_3522981</name>
</gene>
<protein>
    <submittedName>
        <fullName evidence="1">Uncharacterized protein</fullName>
    </submittedName>
</protein>
<accession>A0A8X6W9C9</accession>
<dbReference type="EMBL" id="BMAU01021393">
    <property type="protein sequence ID" value="GFY30535.1"/>
    <property type="molecule type" value="Genomic_DNA"/>
</dbReference>
<reference evidence="1" key="1">
    <citation type="submission" date="2020-08" db="EMBL/GenBank/DDBJ databases">
        <title>Multicomponent nature underlies the extraordinary mechanical properties of spider dragline silk.</title>
        <authorList>
            <person name="Kono N."/>
            <person name="Nakamura H."/>
            <person name="Mori M."/>
            <person name="Yoshida Y."/>
            <person name="Ohtoshi R."/>
            <person name="Malay A.D."/>
            <person name="Moran D.A.P."/>
            <person name="Tomita M."/>
            <person name="Numata K."/>
            <person name="Arakawa K."/>
        </authorList>
    </citation>
    <scope>NUCLEOTIDE SEQUENCE</scope>
</reference>
<dbReference type="AlphaFoldDB" id="A0A8X6W9C9"/>
<comment type="caution">
    <text evidence="1">The sequence shown here is derived from an EMBL/GenBank/DDBJ whole genome shotgun (WGS) entry which is preliminary data.</text>
</comment>
<evidence type="ECO:0000313" key="1">
    <source>
        <dbReference type="EMBL" id="GFY30535.1"/>
    </source>
</evidence>
<keyword evidence="2" id="KW-1185">Reference proteome</keyword>
<proteinExistence type="predicted"/>
<dbReference type="Proteomes" id="UP000887159">
    <property type="component" value="Unassembled WGS sequence"/>
</dbReference>
<organism evidence="1 2">
    <name type="scientific">Trichonephila clavipes</name>
    <name type="common">Golden silk orbweaver</name>
    <name type="synonym">Nephila clavipes</name>
    <dbReference type="NCBI Taxonomy" id="2585209"/>
    <lineage>
        <taxon>Eukaryota</taxon>
        <taxon>Metazoa</taxon>
        <taxon>Ecdysozoa</taxon>
        <taxon>Arthropoda</taxon>
        <taxon>Chelicerata</taxon>
        <taxon>Arachnida</taxon>
        <taxon>Araneae</taxon>
        <taxon>Araneomorphae</taxon>
        <taxon>Entelegynae</taxon>
        <taxon>Araneoidea</taxon>
        <taxon>Nephilidae</taxon>
        <taxon>Trichonephila</taxon>
    </lineage>
</organism>
<evidence type="ECO:0000313" key="2">
    <source>
        <dbReference type="Proteomes" id="UP000887159"/>
    </source>
</evidence>
<sequence length="259" mass="29749">MSDIEMDPPSPASSYKSYRERISRQVTPISLTAEPTTDCGKRRAAMTRLNNQETMIEGCQNFLTIHKHTKDEHGVHKHIRECLEETIAARDKLVSELRTMPPCLDQSCPDHTELKAKLPQVDVPKNPSEKRKNVKNNADDFVFPNKTARPTTPTPVLQPIAVQNSFVDLVQDPDLPTDNTVEIPKIPPPLPVYLKVNNDYRKQLDQLKEKFPELTSKISGKYLKLNLESHEEHKDLVDFMDKDKDFQFYVLPQKIKKTH</sequence>